<evidence type="ECO:0000313" key="7">
    <source>
        <dbReference type="Proteomes" id="UP001501729"/>
    </source>
</evidence>
<dbReference type="Gene3D" id="3.40.50.300">
    <property type="entry name" value="P-loop containing nucleotide triphosphate hydrolases"/>
    <property type="match status" value="1"/>
</dbReference>
<dbReference type="AlphaFoldDB" id="A0AAV3UQR6"/>
<keyword evidence="1" id="KW-0813">Transport</keyword>
<dbReference type="PROSITE" id="PS50893">
    <property type="entry name" value="ABC_TRANSPORTER_2"/>
    <property type="match status" value="1"/>
</dbReference>
<dbReference type="InterPro" id="IPR027417">
    <property type="entry name" value="P-loop_NTPase"/>
</dbReference>
<dbReference type="EMBL" id="BAABKX010000030">
    <property type="protein sequence ID" value="GAA5064021.1"/>
    <property type="molecule type" value="Genomic_DNA"/>
</dbReference>
<dbReference type="GO" id="GO:0043215">
    <property type="term" value="P:daunorubicin transport"/>
    <property type="evidence" value="ECO:0007669"/>
    <property type="project" value="InterPro"/>
</dbReference>
<dbReference type="Pfam" id="PF00005">
    <property type="entry name" value="ABC_tran"/>
    <property type="match status" value="1"/>
</dbReference>
<evidence type="ECO:0000256" key="1">
    <source>
        <dbReference type="ARBA" id="ARBA00022448"/>
    </source>
</evidence>
<dbReference type="SMART" id="SM00382">
    <property type="entry name" value="AAA"/>
    <property type="match status" value="1"/>
</dbReference>
<comment type="caution">
    <text evidence="6">The sequence shown here is derived from an EMBL/GenBank/DDBJ whole genome shotgun (WGS) entry which is preliminary data.</text>
</comment>
<reference evidence="6 7" key="1">
    <citation type="journal article" date="2019" name="Int. J. Syst. Evol. Microbiol.">
        <title>The Global Catalogue of Microorganisms (GCM) 10K type strain sequencing project: providing services to taxonomists for standard genome sequencing and annotation.</title>
        <authorList>
            <consortium name="The Broad Institute Genomics Platform"/>
            <consortium name="The Broad Institute Genome Sequencing Center for Infectious Disease"/>
            <person name="Wu L."/>
            <person name="Ma J."/>
        </authorList>
    </citation>
    <scope>NUCLEOTIDE SEQUENCE [LARGE SCALE GENOMIC DNA]</scope>
    <source>
        <strain evidence="6 7">JCM 17504</strain>
    </source>
</reference>
<gene>
    <name evidence="6" type="ORF">GCM10025751_53060</name>
</gene>
<protein>
    <submittedName>
        <fullName evidence="6">ATP-binding cassette domain-containing protein</fullName>
    </submittedName>
</protein>
<dbReference type="Pfam" id="PF13732">
    <property type="entry name" value="DrrA1-3_C"/>
    <property type="match status" value="1"/>
</dbReference>
<keyword evidence="3 6" id="KW-0067">ATP-binding</keyword>
<dbReference type="GeneID" id="68617509"/>
<comment type="similarity">
    <text evidence="4">Belongs to the ABC transporter superfamily. Drug exporter-1 (DrugE1) (TC 3.A.1.105) family.</text>
</comment>
<name>A0AAV3UQR6_9EURY</name>
<dbReference type="InterPro" id="IPR003593">
    <property type="entry name" value="AAA+_ATPase"/>
</dbReference>
<dbReference type="GO" id="GO:0016887">
    <property type="term" value="F:ATP hydrolysis activity"/>
    <property type="evidence" value="ECO:0007669"/>
    <property type="project" value="InterPro"/>
</dbReference>
<dbReference type="GO" id="GO:1900753">
    <property type="term" value="P:doxorubicin transport"/>
    <property type="evidence" value="ECO:0007669"/>
    <property type="project" value="InterPro"/>
</dbReference>
<evidence type="ECO:0000256" key="3">
    <source>
        <dbReference type="ARBA" id="ARBA00022840"/>
    </source>
</evidence>
<keyword evidence="7" id="KW-1185">Reference proteome</keyword>
<dbReference type="InterPro" id="IPR025302">
    <property type="entry name" value="DrrA1/2-like_C"/>
</dbReference>
<dbReference type="PANTHER" id="PTHR43582:SF2">
    <property type="entry name" value="LINEARMYCIN RESISTANCE ATP-BINDING PROTEIN LNRL"/>
    <property type="match status" value="1"/>
</dbReference>
<dbReference type="InterPro" id="IPR005894">
    <property type="entry name" value="DrrA"/>
</dbReference>
<dbReference type="NCBIfam" id="TIGR01188">
    <property type="entry name" value="drrA"/>
    <property type="match status" value="1"/>
</dbReference>
<keyword evidence="2" id="KW-0547">Nucleotide-binding</keyword>
<dbReference type="SUPFAM" id="SSF52540">
    <property type="entry name" value="P-loop containing nucleoside triphosphate hydrolases"/>
    <property type="match status" value="1"/>
</dbReference>
<proteinExistence type="inferred from homology"/>
<evidence type="ECO:0000259" key="5">
    <source>
        <dbReference type="PROSITE" id="PS50893"/>
    </source>
</evidence>
<dbReference type="GO" id="GO:0005524">
    <property type="term" value="F:ATP binding"/>
    <property type="evidence" value="ECO:0007669"/>
    <property type="project" value="UniProtKB-KW"/>
</dbReference>
<evidence type="ECO:0000313" key="6">
    <source>
        <dbReference type="EMBL" id="GAA5064021.1"/>
    </source>
</evidence>
<evidence type="ECO:0000256" key="4">
    <source>
        <dbReference type="ARBA" id="ARBA00049985"/>
    </source>
</evidence>
<organism evidence="6 7">
    <name type="scientific">Haladaptatus pallidirubidus</name>
    <dbReference type="NCBI Taxonomy" id="1008152"/>
    <lineage>
        <taxon>Archaea</taxon>
        <taxon>Methanobacteriati</taxon>
        <taxon>Methanobacteriota</taxon>
        <taxon>Stenosarchaea group</taxon>
        <taxon>Halobacteria</taxon>
        <taxon>Halobacteriales</taxon>
        <taxon>Haladaptataceae</taxon>
        <taxon>Haladaptatus</taxon>
    </lineage>
</organism>
<dbReference type="RefSeq" id="WP_227778737.1">
    <property type="nucleotide sequence ID" value="NZ_BAABKX010000030.1"/>
</dbReference>
<feature type="domain" description="ABC transporter" evidence="5">
    <location>
        <begin position="18"/>
        <end position="249"/>
    </location>
</feature>
<dbReference type="InterPro" id="IPR003439">
    <property type="entry name" value="ABC_transporter-like_ATP-bd"/>
</dbReference>
<sequence length="351" mass="38069">MQNHHHTTETSHDRTLAIEAIGLKLTYANGTEAVTDVSLEIPSGECFGFLGANGAGKTTTIKMLTTLLQPTSGQITINGYDAFTESNAVRESIGYMAQETSIDPALTVRENLRFSCRAYGVPTVEREAQIDDLLELVGLSSNVDDRAQTLSGGQKKRLDAAMALVHQPPIVFLDEPTTGLDPAARTRLWEYFREINRQGTTVFLTTQYLEEADALCSNLAVILDGEIVATGSPADLKAEIGGEVIEITLANPNETAVEHVRAIIEESEVVTSDDIEAIQPTEDGLSVTSTDAREFGTDFLVRLTEADVTITGFTIRSPTLDDVFLALTDESVNDVGDQDVHSTDHHTEARE</sequence>
<dbReference type="PANTHER" id="PTHR43582">
    <property type="entry name" value="LINEARMYCIN RESISTANCE ATP-BINDING PROTEIN LNRL"/>
    <property type="match status" value="1"/>
</dbReference>
<accession>A0AAV3UQR6</accession>
<dbReference type="Proteomes" id="UP001501729">
    <property type="component" value="Unassembled WGS sequence"/>
</dbReference>
<evidence type="ECO:0000256" key="2">
    <source>
        <dbReference type="ARBA" id="ARBA00022741"/>
    </source>
</evidence>